<dbReference type="KEGG" id="mng:MNEG_14512"/>
<proteinExistence type="predicted"/>
<organism evidence="2 3">
    <name type="scientific">Monoraphidium neglectum</name>
    <dbReference type="NCBI Taxonomy" id="145388"/>
    <lineage>
        <taxon>Eukaryota</taxon>
        <taxon>Viridiplantae</taxon>
        <taxon>Chlorophyta</taxon>
        <taxon>core chlorophytes</taxon>
        <taxon>Chlorophyceae</taxon>
        <taxon>CS clade</taxon>
        <taxon>Sphaeropleales</taxon>
        <taxon>Selenastraceae</taxon>
        <taxon>Monoraphidium</taxon>
    </lineage>
</organism>
<feature type="compositionally biased region" description="Low complexity" evidence="1">
    <location>
        <begin position="17"/>
        <end position="26"/>
    </location>
</feature>
<dbReference type="GeneID" id="25732082"/>
<feature type="region of interest" description="Disordered" evidence="1">
    <location>
        <begin position="1"/>
        <end position="27"/>
    </location>
</feature>
<name>A0A0D2LV03_9CHLO</name>
<feature type="compositionally biased region" description="Polar residues" evidence="1">
    <location>
        <begin position="106"/>
        <end position="119"/>
    </location>
</feature>
<dbReference type="Proteomes" id="UP000054498">
    <property type="component" value="Unassembled WGS sequence"/>
</dbReference>
<reference evidence="2 3" key="1">
    <citation type="journal article" date="2013" name="BMC Genomics">
        <title>Reconstruction of the lipid metabolism for the microalga Monoraphidium neglectum from its genome sequence reveals characteristics suitable for biofuel production.</title>
        <authorList>
            <person name="Bogen C."/>
            <person name="Al-Dilaimi A."/>
            <person name="Albersmeier A."/>
            <person name="Wichmann J."/>
            <person name="Grundmann M."/>
            <person name="Rupp O."/>
            <person name="Lauersen K.J."/>
            <person name="Blifernez-Klassen O."/>
            <person name="Kalinowski J."/>
            <person name="Goesmann A."/>
            <person name="Mussgnug J.H."/>
            <person name="Kruse O."/>
        </authorList>
    </citation>
    <scope>NUCLEOTIDE SEQUENCE [LARGE SCALE GENOMIC DNA]</scope>
    <source>
        <strain evidence="2 3">SAG 48.87</strain>
    </source>
</reference>
<evidence type="ECO:0000313" key="2">
    <source>
        <dbReference type="EMBL" id="KIY93451.1"/>
    </source>
</evidence>
<accession>A0A0D2LV03</accession>
<protein>
    <submittedName>
        <fullName evidence="2">Uncharacterized protein</fullName>
    </submittedName>
</protein>
<dbReference type="RefSeq" id="XP_013892471.1">
    <property type="nucleotide sequence ID" value="XM_014037017.1"/>
</dbReference>
<keyword evidence="3" id="KW-1185">Reference proteome</keyword>
<feature type="region of interest" description="Disordered" evidence="1">
    <location>
        <begin position="67"/>
        <end position="125"/>
    </location>
</feature>
<evidence type="ECO:0000313" key="3">
    <source>
        <dbReference type="Proteomes" id="UP000054498"/>
    </source>
</evidence>
<evidence type="ECO:0000256" key="1">
    <source>
        <dbReference type="SAM" id="MobiDB-lite"/>
    </source>
</evidence>
<feature type="non-terminal residue" evidence="2">
    <location>
        <position position="125"/>
    </location>
</feature>
<dbReference type="EMBL" id="KK104763">
    <property type="protein sequence ID" value="KIY93451.1"/>
    <property type="molecule type" value="Genomic_DNA"/>
</dbReference>
<feature type="compositionally biased region" description="Low complexity" evidence="1">
    <location>
        <begin position="67"/>
        <end position="85"/>
    </location>
</feature>
<gene>
    <name evidence="2" type="ORF">MNEG_14512</name>
</gene>
<dbReference type="AlphaFoldDB" id="A0A0D2LV03"/>
<sequence>MQLPLPFTTRSGRPADDSASALSAAAGVHKHDPFAAAAVPSPRLAPQHQPFSGHLLFVDTGACLSGPFAATPPSGAAARGAAASPPQTPSSGASRPPSDGHVSPAAQGSGSFTPPSNYTDRAERT</sequence>